<feature type="signal peptide" evidence="2">
    <location>
        <begin position="1"/>
        <end position="20"/>
    </location>
</feature>
<gene>
    <name evidence="4" type="ORF">SHI21_10620</name>
</gene>
<proteinExistence type="predicted"/>
<comment type="caution">
    <text evidence="4">The sequence shown here is derived from an EMBL/GenBank/DDBJ whole genome shotgun (WGS) entry which is preliminary data.</text>
</comment>
<dbReference type="PANTHER" id="PTHR16026">
    <property type="entry name" value="CARTILAGE ACIDIC PROTEIN 1"/>
    <property type="match status" value="1"/>
</dbReference>
<reference evidence="4 5" key="1">
    <citation type="submission" date="2023-11" db="EMBL/GenBank/DDBJ databases">
        <title>A Novel Polar Bacteriovorax (B. antarcticus) Isolated from the Biocrust in Antarctica.</title>
        <authorList>
            <person name="Mun W."/>
            <person name="Choi S.Y."/>
            <person name="Mitchell R.J."/>
        </authorList>
    </citation>
    <scope>NUCLEOTIDE SEQUENCE [LARGE SCALE GENOMIC DNA]</scope>
    <source>
        <strain evidence="4 5">PP10</strain>
    </source>
</reference>
<evidence type="ECO:0000259" key="3">
    <source>
        <dbReference type="Pfam" id="PF07593"/>
    </source>
</evidence>
<dbReference type="Pfam" id="PF07593">
    <property type="entry name" value="UnbV_ASPIC"/>
    <property type="match status" value="1"/>
</dbReference>
<sequence length="854" mass="95106">MKNNTTICLAVLVSTFSVNAFSETIDYQRPGVKPITQKQAETKLKQIISDGTPTVRAIKNIRRIDGGLQQSPNLEKLSPQERRNFCYTDESRFAIIQQKLIDHLEIAFEKSDIEKILSLVEKDTSWSKLEIALSNPKKINNIDFYDIKNNEEVKGKADLKSNLVSFFGHFNNIQYVDFKVNKFVAPKAYRKTDSFDFKEIDVEMNFDIRGTDKKNALRQERGIWNLKLKLDGKEWKIAKLSSGVHEILVNSKPSFKDVTKGSGLDGVITYQRLEAIRRGGYAIAMEDFDNDGIVDAYVGSYGPGKLFKGQKDGTFQELVDSGIKKENYVKSAVWADFDNDNKKDLLIVKFIPNKAVTAEDNFFEYNNSVVLYKNLGNGKFEKKGGLTENDHTTDAMPAAVADFNNDGLLDIYIGFPGSRDFTDYSYVSNEGLKAQGIYLNKGSFQFKAENMSALEEWNFEKFSANQKVFPHSSTAIDFNQDGKMDVVVVDDRGHLSPAYENVGNAKFIQSNASIGIQNYSIGMGAAYGDINNDGLIDLMLSSVTTKAQERIENSCAINWGQQINNLNNSLKLFVGMKNGDKKTFTEAAANFGLKDLGEGLGAVELIDYDNDGLLDIYVANGLWSGTDKRQELSSIFARSSTYGHERALREERNKTTQSAIMSVLSNYKGDLTGESKKERLSLAGFQRNRLFKNNGNNTFTEVGFLEGVDSIADGYVVSVVDYNNDGRQDLVLRNADPGTMDIHYSPVQLMQNNNSNSNSVRIKLLGNQSNRDAIGAEISAINDKGLKQTRQVIGNNGTAQSEMTVHFGLNDSKIMKEVNIRWPSGLKTVLKDVKPGLIQVEEPGSNSSKKIAGK</sequence>
<dbReference type="InterPro" id="IPR011519">
    <property type="entry name" value="UnbV_ASPIC"/>
</dbReference>
<dbReference type="InterPro" id="IPR028994">
    <property type="entry name" value="Integrin_alpha_N"/>
</dbReference>
<dbReference type="Gene3D" id="2.130.10.130">
    <property type="entry name" value="Integrin alpha, N-terminal"/>
    <property type="match status" value="1"/>
</dbReference>
<dbReference type="Proteomes" id="UP001302274">
    <property type="component" value="Unassembled WGS sequence"/>
</dbReference>
<dbReference type="EMBL" id="JAYGJQ010000002">
    <property type="protein sequence ID" value="MEA9356662.1"/>
    <property type="molecule type" value="Genomic_DNA"/>
</dbReference>
<evidence type="ECO:0000313" key="5">
    <source>
        <dbReference type="Proteomes" id="UP001302274"/>
    </source>
</evidence>
<dbReference type="RefSeq" id="WP_323576483.1">
    <property type="nucleotide sequence ID" value="NZ_JAYGJQ010000002.1"/>
</dbReference>
<dbReference type="PANTHER" id="PTHR16026:SF0">
    <property type="entry name" value="CARTILAGE ACIDIC PROTEIN 1"/>
    <property type="match status" value="1"/>
</dbReference>
<dbReference type="InterPro" id="IPR013517">
    <property type="entry name" value="FG-GAP"/>
</dbReference>
<accession>A0ABU5VUD4</accession>
<organism evidence="4 5">
    <name type="scientific">Bacteriovorax antarcticus</name>
    <dbReference type="NCBI Taxonomy" id="3088717"/>
    <lineage>
        <taxon>Bacteria</taxon>
        <taxon>Pseudomonadati</taxon>
        <taxon>Bdellovibrionota</taxon>
        <taxon>Bacteriovoracia</taxon>
        <taxon>Bacteriovoracales</taxon>
        <taxon>Bacteriovoracaceae</taxon>
        <taxon>Bacteriovorax</taxon>
    </lineage>
</organism>
<evidence type="ECO:0000256" key="2">
    <source>
        <dbReference type="SAM" id="SignalP"/>
    </source>
</evidence>
<evidence type="ECO:0000313" key="4">
    <source>
        <dbReference type="EMBL" id="MEA9356662.1"/>
    </source>
</evidence>
<name>A0ABU5VUD4_9BACT</name>
<protein>
    <submittedName>
        <fullName evidence="4">CRTAC1 family protein</fullName>
    </submittedName>
</protein>
<keyword evidence="1 2" id="KW-0732">Signal</keyword>
<dbReference type="InterPro" id="IPR027039">
    <property type="entry name" value="Crtac1"/>
</dbReference>
<evidence type="ECO:0000256" key="1">
    <source>
        <dbReference type="ARBA" id="ARBA00022729"/>
    </source>
</evidence>
<feature type="chain" id="PRO_5047141315" evidence="2">
    <location>
        <begin position="21"/>
        <end position="854"/>
    </location>
</feature>
<dbReference type="SUPFAM" id="SSF69318">
    <property type="entry name" value="Integrin alpha N-terminal domain"/>
    <property type="match status" value="2"/>
</dbReference>
<keyword evidence="5" id="KW-1185">Reference proteome</keyword>
<dbReference type="Pfam" id="PF13517">
    <property type="entry name" value="FG-GAP_3"/>
    <property type="match status" value="4"/>
</dbReference>
<feature type="domain" description="ASPIC/UnbV" evidence="3">
    <location>
        <begin position="773"/>
        <end position="835"/>
    </location>
</feature>